<evidence type="ECO:0000256" key="1">
    <source>
        <dbReference type="SAM" id="Phobius"/>
    </source>
</evidence>
<gene>
    <name evidence="2" type="ORF">AADG42_05720</name>
</gene>
<keyword evidence="1" id="KW-0472">Membrane</keyword>
<organism evidence="2 3">
    <name type="scientific">Ammonicoccus fulvus</name>
    <dbReference type="NCBI Taxonomy" id="3138240"/>
    <lineage>
        <taxon>Bacteria</taxon>
        <taxon>Bacillati</taxon>
        <taxon>Actinomycetota</taxon>
        <taxon>Actinomycetes</taxon>
        <taxon>Propionibacteriales</taxon>
        <taxon>Propionibacteriaceae</taxon>
        <taxon>Ammonicoccus</taxon>
    </lineage>
</organism>
<evidence type="ECO:0000313" key="3">
    <source>
        <dbReference type="Proteomes" id="UP001442841"/>
    </source>
</evidence>
<dbReference type="EMBL" id="CP154795">
    <property type="protein sequence ID" value="XAN06829.1"/>
    <property type="molecule type" value="Genomic_DNA"/>
</dbReference>
<keyword evidence="1" id="KW-0812">Transmembrane</keyword>
<dbReference type="Proteomes" id="UP001442841">
    <property type="component" value="Chromosome"/>
</dbReference>
<feature type="transmembrane region" description="Helical" evidence="1">
    <location>
        <begin position="113"/>
        <end position="134"/>
    </location>
</feature>
<accession>A0ABZ3FPZ0</accession>
<reference evidence="2 3" key="1">
    <citation type="submission" date="2024-04" db="EMBL/GenBank/DDBJ databases">
        <title>Isolation of an actinomycete strain from pig manure.</title>
        <authorList>
            <person name="Gong T."/>
            <person name="Yu Z."/>
            <person name="An M."/>
            <person name="Wei C."/>
            <person name="Yang W."/>
            <person name="Liu L."/>
        </authorList>
    </citation>
    <scope>NUCLEOTIDE SEQUENCE [LARGE SCALE GENOMIC DNA]</scope>
    <source>
        <strain evidence="2 3">ZF39</strain>
    </source>
</reference>
<protein>
    <submittedName>
        <fullName evidence="2">Uncharacterized protein</fullName>
    </submittedName>
</protein>
<proteinExistence type="predicted"/>
<dbReference type="RefSeq" id="WP_425308262.1">
    <property type="nucleotide sequence ID" value="NZ_CP154795.1"/>
</dbReference>
<evidence type="ECO:0000313" key="2">
    <source>
        <dbReference type="EMBL" id="XAN06829.1"/>
    </source>
</evidence>
<keyword evidence="1" id="KW-1133">Transmembrane helix</keyword>
<keyword evidence="3" id="KW-1185">Reference proteome</keyword>
<feature type="transmembrane region" description="Helical" evidence="1">
    <location>
        <begin position="6"/>
        <end position="24"/>
    </location>
</feature>
<name>A0ABZ3FPZ0_9ACTN</name>
<feature type="transmembrane region" description="Helical" evidence="1">
    <location>
        <begin position="89"/>
        <end position="107"/>
    </location>
</feature>
<sequence length="253" mass="27582">MGTTGLIFGAIVAAWLAYLVPMMVRRHQAHEAEADPETRFSSVRIVRHGVNETATREAGERVRISTPLTRRAAVEEIRRADRRAARRRRNVLVVLGLALITLIALAIPGITPWWAIAIPAGLIAVFLGIARVSVRTMQRTFDRRLEEIHTGENAAEDTIVVGEEETLAKQDNKPQPTVTSVELGAPVGRPGTLWDPLPITRPTYVSAPPVARTVRTIDLTAPQPIVADNKPVVADAPEHSIVPVVELRPAVGD</sequence>